<dbReference type="AlphaFoldDB" id="A0A0L0DGS9"/>
<accession>A0A0L0DGS9</accession>
<name>A0A0L0DGS9_THETB</name>
<dbReference type="Proteomes" id="UP000054408">
    <property type="component" value="Unassembled WGS sequence"/>
</dbReference>
<dbReference type="Gene3D" id="3.30.450.30">
    <property type="entry name" value="Dynein light chain 2a, cytoplasmic"/>
    <property type="match status" value="1"/>
</dbReference>
<dbReference type="InterPro" id="IPR024135">
    <property type="entry name" value="LAMTOR5"/>
</dbReference>
<dbReference type="GO" id="GO:0071986">
    <property type="term" value="C:Ragulator complex"/>
    <property type="evidence" value="ECO:0007669"/>
    <property type="project" value="InterPro"/>
</dbReference>
<dbReference type="Pfam" id="PF16672">
    <property type="entry name" value="LAMTOR5"/>
    <property type="match status" value="1"/>
</dbReference>
<organism evidence="1 2">
    <name type="scientific">Thecamonas trahens ATCC 50062</name>
    <dbReference type="NCBI Taxonomy" id="461836"/>
    <lineage>
        <taxon>Eukaryota</taxon>
        <taxon>Apusozoa</taxon>
        <taxon>Apusomonadida</taxon>
        <taxon>Apusomonadidae</taxon>
        <taxon>Thecamonas</taxon>
    </lineage>
</organism>
<keyword evidence="2" id="KW-1185">Reference proteome</keyword>
<gene>
    <name evidence="1" type="ORF">AMSG_07584</name>
</gene>
<reference evidence="1 2" key="1">
    <citation type="submission" date="2010-05" db="EMBL/GenBank/DDBJ databases">
        <title>The Genome Sequence of Thecamonas trahens ATCC 50062.</title>
        <authorList>
            <consortium name="The Broad Institute Genome Sequencing Platform"/>
            <person name="Russ C."/>
            <person name="Cuomo C."/>
            <person name="Shea T."/>
            <person name="Young S.K."/>
            <person name="Zeng Q."/>
            <person name="Koehrsen M."/>
            <person name="Haas B."/>
            <person name="Borodovsky M."/>
            <person name="Guigo R."/>
            <person name="Alvarado L."/>
            <person name="Berlin A."/>
            <person name="Bochicchio J."/>
            <person name="Borenstein D."/>
            <person name="Chapman S."/>
            <person name="Chen Z."/>
            <person name="Freedman E."/>
            <person name="Gellesch M."/>
            <person name="Goldberg J."/>
            <person name="Griggs A."/>
            <person name="Gujja S."/>
            <person name="Heilman E."/>
            <person name="Heiman D."/>
            <person name="Hepburn T."/>
            <person name="Howarth C."/>
            <person name="Jen D."/>
            <person name="Larson L."/>
            <person name="Mehta T."/>
            <person name="Park D."/>
            <person name="Pearson M."/>
            <person name="Roberts A."/>
            <person name="Saif S."/>
            <person name="Shenoy N."/>
            <person name="Sisk P."/>
            <person name="Stolte C."/>
            <person name="Sykes S."/>
            <person name="Thomson T."/>
            <person name="Walk T."/>
            <person name="White J."/>
            <person name="Yandava C."/>
            <person name="Burger G."/>
            <person name="Gray M.W."/>
            <person name="Holland P.W.H."/>
            <person name="King N."/>
            <person name="Lang F.B.F."/>
            <person name="Roger A.J."/>
            <person name="Ruiz-Trillo I."/>
            <person name="Lander E."/>
            <person name="Nusbaum C."/>
        </authorList>
    </citation>
    <scope>NUCLEOTIDE SEQUENCE [LARGE SCALE GENOMIC DNA]</scope>
    <source>
        <strain evidence="1 2">ATCC 50062</strain>
    </source>
</reference>
<dbReference type="RefSeq" id="XP_013756067.1">
    <property type="nucleotide sequence ID" value="XM_013900613.1"/>
</dbReference>
<dbReference type="EMBL" id="GL349467">
    <property type="protein sequence ID" value="KNC51400.1"/>
    <property type="molecule type" value="Genomic_DNA"/>
</dbReference>
<dbReference type="GeneID" id="25566472"/>
<protein>
    <submittedName>
        <fullName evidence="1">Uncharacterized protein</fullName>
    </submittedName>
</protein>
<evidence type="ECO:0000313" key="1">
    <source>
        <dbReference type="EMBL" id="KNC51400.1"/>
    </source>
</evidence>
<dbReference type="OrthoDB" id="76862at2759"/>
<proteinExistence type="predicted"/>
<sequence>MDKALSAEVGMESELIGALNTISKKENVNGVVAAQLDGLCLGTKGVMTSPAAGYVAGVANAAMAMPGSGSPMVAIETDAGTTVVAVKDNVVTAVSSRRTADM</sequence>
<evidence type="ECO:0000313" key="2">
    <source>
        <dbReference type="Proteomes" id="UP000054408"/>
    </source>
</evidence>